<name>A0A2P7S166_9HYPH</name>
<reference evidence="2 3" key="1">
    <citation type="submission" date="2018-03" db="EMBL/GenBank/DDBJ databases">
        <title>The draft genome of Mesorhizobium soli JCM 19897.</title>
        <authorList>
            <person name="Li L."/>
            <person name="Liu L."/>
            <person name="Liang L."/>
            <person name="Wang T."/>
            <person name="Zhang X."/>
        </authorList>
    </citation>
    <scope>NUCLEOTIDE SEQUENCE [LARGE SCALE GENOMIC DNA]</scope>
    <source>
        <strain evidence="2 3">JCM 19897</strain>
    </source>
</reference>
<protein>
    <recommendedName>
        <fullName evidence="1">DNA polymerase helix-hairpin-helix motif domain-containing protein</fullName>
    </recommendedName>
</protein>
<evidence type="ECO:0000313" key="3">
    <source>
        <dbReference type="Proteomes" id="UP000240653"/>
    </source>
</evidence>
<evidence type="ECO:0000313" key="2">
    <source>
        <dbReference type="EMBL" id="PSJ56199.1"/>
    </source>
</evidence>
<accession>A0A2P7S166</accession>
<organism evidence="2 3">
    <name type="scientific">Pseudaminobacter soli</name>
    <name type="common">ex Li et al. 2025</name>
    <dbReference type="NCBI Taxonomy" id="1295366"/>
    <lineage>
        <taxon>Bacteria</taxon>
        <taxon>Pseudomonadati</taxon>
        <taxon>Pseudomonadota</taxon>
        <taxon>Alphaproteobacteria</taxon>
        <taxon>Hyphomicrobiales</taxon>
        <taxon>Phyllobacteriaceae</taxon>
        <taxon>Pseudaminobacter</taxon>
    </lineage>
</organism>
<dbReference type="OrthoDB" id="9957275at2"/>
<proteinExistence type="predicted"/>
<comment type="caution">
    <text evidence="2">The sequence shown here is derived from an EMBL/GenBank/DDBJ whole genome shotgun (WGS) entry which is preliminary data.</text>
</comment>
<dbReference type="Proteomes" id="UP000240653">
    <property type="component" value="Unassembled WGS sequence"/>
</dbReference>
<dbReference type="AlphaFoldDB" id="A0A2P7S166"/>
<feature type="domain" description="DNA polymerase helix-hairpin-helix motif" evidence="1">
    <location>
        <begin position="9"/>
        <end position="49"/>
    </location>
</feature>
<keyword evidence="3" id="KW-1185">Reference proteome</keyword>
<gene>
    <name evidence="2" type="ORF">C7I85_24750</name>
</gene>
<dbReference type="InterPro" id="IPR029460">
    <property type="entry name" value="DNAPol_HHH"/>
</dbReference>
<dbReference type="EMBL" id="PXYL01000019">
    <property type="protein sequence ID" value="PSJ56199.1"/>
    <property type="molecule type" value="Genomic_DNA"/>
</dbReference>
<sequence>MGMGARAGSAVRLGMRMVKGLSTADAARIVADRANEPFASTDDLWRRSGVPSQ</sequence>
<evidence type="ECO:0000259" key="1">
    <source>
        <dbReference type="Pfam" id="PF14579"/>
    </source>
</evidence>
<dbReference type="Pfam" id="PF14579">
    <property type="entry name" value="HHH_6"/>
    <property type="match status" value="1"/>
</dbReference>
<dbReference type="Gene3D" id="1.10.150.870">
    <property type="match status" value="1"/>
</dbReference>